<evidence type="ECO:0000259" key="9">
    <source>
        <dbReference type="Pfam" id="PF13098"/>
    </source>
</evidence>
<sequence length="270" mass="29061">MNYKKHLCAALLALVPFTAFSQTTVNTPTAPAAAAADKSVPNAPAAIVQDEKQICDTLKKTLQGKLGIPVESVSVTPVKGVYEVVAQNEIMYSDATADHIIVGQLFETKTQRNLTAETKDRLSRIDFTKLPLADAIKIVNGTGARQIAVFSDPNCSFCRKLEASLKEMKDVTIYTFLYPVIRPSSLAESQNIWCAKDKGAAWRARMLDGVQAPAKSANCDVSAIERNIALGSKLGVTGTPTVFVPSGQRAPGAVSIEYLENMLAKDKLSE</sequence>
<evidence type="ECO:0000256" key="7">
    <source>
        <dbReference type="RuleBase" id="RU364038"/>
    </source>
</evidence>
<evidence type="ECO:0000256" key="1">
    <source>
        <dbReference type="ARBA" id="ARBA00004418"/>
    </source>
</evidence>
<dbReference type="Pfam" id="PF13098">
    <property type="entry name" value="Thioredoxin_2"/>
    <property type="match status" value="1"/>
</dbReference>
<dbReference type="PANTHER" id="PTHR35272">
    <property type="entry name" value="THIOL:DISULFIDE INTERCHANGE PROTEIN DSBC-RELATED"/>
    <property type="match status" value="1"/>
</dbReference>
<dbReference type="InterPro" id="IPR018950">
    <property type="entry name" value="DiS-bond_isomerase_DsbC/G_N"/>
</dbReference>
<dbReference type="CDD" id="cd03020">
    <property type="entry name" value="DsbA_DsbC_DsbG"/>
    <property type="match status" value="1"/>
</dbReference>
<protein>
    <recommendedName>
        <fullName evidence="7">Thiol:disulfide interchange protein</fullName>
    </recommendedName>
</protein>
<dbReference type="GO" id="GO:0042597">
    <property type="term" value="C:periplasmic space"/>
    <property type="evidence" value="ECO:0007669"/>
    <property type="project" value="UniProtKB-SubCell"/>
</dbReference>
<dbReference type="SUPFAM" id="SSF52833">
    <property type="entry name" value="Thioredoxin-like"/>
    <property type="match status" value="1"/>
</dbReference>
<dbReference type="Proteomes" id="UP000462362">
    <property type="component" value="Unassembled WGS sequence"/>
</dbReference>
<name>A0A6I3S5W1_9BURK</name>
<comment type="function">
    <text evidence="7">Required for disulfide bond formation in some periplasmic proteins. Acts by transferring its disulfide bond to other proteins and is reduced in the process.</text>
</comment>
<keyword evidence="5" id="KW-1015">Disulfide bond</keyword>
<dbReference type="Pfam" id="PF10411">
    <property type="entry name" value="DsbC_N"/>
    <property type="match status" value="1"/>
</dbReference>
<dbReference type="AlphaFoldDB" id="A0A6I3S5W1"/>
<feature type="signal peptide" evidence="7">
    <location>
        <begin position="1"/>
        <end position="21"/>
    </location>
</feature>
<evidence type="ECO:0000313" key="11">
    <source>
        <dbReference type="Proteomes" id="UP000462362"/>
    </source>
</evidence>
<comment type="subcellular location">
    <subcellularLocation>
        <location evidence="1 7">Periplasm</location>
    </subcellularLocation>
</comment>
<evidence type="ECO:0000256" key="2">
    <source>
        <dbReference type="ARBA" id="ARBA00009813"/>
    </source>
</evidence>
<evidence type="ECO:0000259" key="8">
    <source>
        <dbReference type="Pfam" id="PF10411"/>
    </source>
</evidence>
<dbReference type="GeneID" id="43349086"/>
<feature type="chain" id="PRO_5031677758" description="Thiol:disulfide interchange protein" evidence="7">
    <location>
        <begin position="22"/>
        <end position="270"/>
    </location>
</feature>
<dbReference type="InterPro" id="IPR036249">
    <property type="entry name" value="Thioredoxin-like_sf"/>
</dbReference>
<dbReference type="Gene3D" id="3.40.30.10">
    <property type="entry name" value="Glutaredoxin"/>
    <property type="match status" value="1"/>
</dbReference>
<dbReference type="PANTHER" id="PTHR35272:SF3">
    <property type="entry name" value="THIOL:DISULFIDE INTERCHANGE PROTEIN DSBC"/>
    <property type="match status" value="1"/>
</dbReference>
<feature type="domain" description="Disulphide bond isomerase DsbC/G N-terminal" evidence="8">
    <location>
        <begin position="50"/>
        <end position="116"/>
    </location>
</feature>
<comment type="similarity">
    <text evidence="2 7">Belongs to the thioredoxin family. DsbC subfamily.</text>
</comment>
<proteinExistence type="inferred from homology"/>
<accession>A0A6I3S5W1</accession>
<dbReference type="RefSeq" id="WP_008864452.1">
    <property type="nucleotide sequence ID" value="NZ_CAKVUT010000088.1"/>
</dbReference>
<dbReference type="EMBL" id="WNCL01000003">
    <property type="protein sequence ID" value="MTU42320.1"/>
    <property type="molecule type" value="Genomic_DNA"/>
</dbReference>
<keyword evidence="4 7" id="KW-0574">Periplasm</keyword>
<dbReference type="InterPro" id="IPR009094">
    <property type="entry name" value="DiS-bond_isomerase_DsbC/G_N_sf"/>
</dbReference>
<evidence type="ECO:0000256" key="4">
    <source>
        <dbReference type="ARBA" id="ARBA00022764"/>
    </source>
</evidence>
<feature type="domain" description="Thioredoxin-like fold" evidence="9">
    <location>
        <begin position="140"/>
        <end position="263"/>
    </location>
</feature>
<reference evidence="10 11" key="1">
    <citation type="journal article" date="2019" name="Nat. Med.">
        <title>A library of human gut bacterial isolates paired with longitudinal multiomics data enables mechanistic microbiome research.</title>
        <authorList>
            <person name="Poyet M."/>
            <person name="Groussin M."/>
            <person name="Gibbons S.M."/>
            <person name="Avila-Pacheco J."/>
            <person name="Jiang X."/>
            <person name="Kearney S.M."/>
            <person name="Perrotta A.R."/>
            <person name="Berdy B."/>
            <person name="Zhao S."/>
            <person name="Lieberman T.D."/>
            <person name="Swanson P.K."/>
            <person name="Smith M."/>
            <person name="Roesemann S."/>
            <person name="Alexander J.E."/>
            <person name="Rich S.A."/>
            <person name="Livny J."/>
            <person name="Vlamakis H."/>
            <person name="Clish C."/>
            <person name="Bullock K."/>
            <person name="Deik A."/>
            <person name="Scott J."/>
            <person name="Pierce K.A."/>
            <person name="Xavier R.J."/>
            <person name="Alm E.J."/>
        </authorList>
    </citation>
    <scope>NUCLEOTIDE SEQUENCE [LARGE SCALE GENOMIC DNA]</scope>
    <source>
        <strain evidence="10 11">BIOML-A2</strain>
    </source>
</reference>
<keyword evidence="6 7" id="KW-0676">Redox-active center</keyword>
<gene>
    <name evidence="10" type="ORF">GMD42_01520</name>
</gene>
<evidence type="ECO:0000256" key="5">
    <source>
        <dbReference type="ARBA" id="ARBA00023157"/>
    </source>
</evidence>
<dbReference type="SUPFAM" id="SSF54423">
    <property type="entry name" value="DsbC/DsbG N-terminal domain-like"/>
    <property type="match status" value="1"/>
</dbReference>
<dbReference type="InterPro" id="IPR051470">
    <property type="entry name" value="Thiol:disulfide_interchange"/>
</dbReference>
<evidence type="ECO:0000313" key="10">
    <source>
        <dbReference type="EMBL" id="MTU42320.1"/>
    </source>
</evidence>
<dbReference type="InterPro" id="IPR033954">
    <property type="entry name" value="DiS-bond_Isoase_DsbC/G"/>
</dbReference>
<comment type="caution">
    <text evidence="10">The sequence shown here is derived from an EMBL/GenBank/DDBJ whole genome shotgun (WGS) entry which is preliminary data.</text>
</comment>
<evidence type="ECO:0000256" key="6">
    <source>
        <dbReference type="ARBA" id="ARBA00023284"/>
    </source>
</evidence>
<dbReference type="Gene3D" id="3.10.450.70">
    <property type="entry name" value="Disulphide bond isomerase, DsbC/G, N-terminal"/>
    <property type="match status" value="1"/>
</dbReference>
<keyword evidence="3 7" id="KW-0732">Signal</keyword>
<evidence type="ECO:0000256" key="3">
    <source>
        <dbReference type="ARBA" id="ARBA00022729"/>
    </source>
</evidence>
<organism evidence="10 11">
    <name type="scientific">Parasutterella excrementihominis</name>
    <dbReference type="NCBI Taxonomy" id="487175"/>
    <lineage>
        <taxon>Bacteria</taxon>
        <taxon>Pseudomonadati</taxon>
        <taxon>Pseudomonadota</taxon>
        <taxon>Betaproteobacteria</taxon>
        <taxon>Burkholderiales</taxon>
        <taxon>Sutterellaceae</taxon>
        <taxon>Parasutterella</taxon>
    </lineage>
</organism>
<dbReference type="InterPro" id="IPR012336">
    <property type="entry name" value="Thioredoxin-like_fold"/>
</dbReference>